<accession>A0ABP4S444</accession>
<dbReference type="Gene3D" id="2.30.31.20">
    <property type="entry name" value="Sporulation-specific cell division protein SsgB"/>
    <property type="match status" value="1"/>
</dbReference>
<organism evidence="7 8">
    <name type="scientific">Fodinicola feengrottensis</name>
    <dbReference type="NCBI Taxonomy" id="435914"/>
    <lineage>
        <taxon>Bacteria</taxon>
        <taxon>Bacillati</taxon>
        <taxon>Actinomycetota</taxon>
        <taxon>Actinomycetes</taxon>
        <taxon>Mycobacteriales</taxon>
        <taxon>Fodinicola</taxon>
    </lineage>
</organism>
<dbReference type="Pfam" id="PF04686">
    <property type="entry name" value="SsgA"/>
    <property type="match status" value="1"/>
</dbReference>
<evidence type="ECO:0000256" key="3">
    <source>
        <dbReference type="ARBA" id="ARBA00022618"/>
    </source>
</evidence>
<evidence type="ECO:0000256" key="4">
    <source>
        <dbReference type="ARBA" id="ARBA00022969"/>
    </source>
</evidence>
<comment type="similarity">
    <text evidence="2">Belongs to the SsgA family.</text>
</comment>
<keyword evidence="4" id="KW-0749">Sporulation</keyword>
<dbReference type="InterPro" id="IPR038658">
    <property type="entry name" value="SsgB_sf"/>
</dbReference>
<name>A0ABP4S444_9ACTN</name>
<evidence type="ECO:0000313" key="7">
    <source>
        <dbReference type="EMBL" id="GAA1665420.1"/>
    </source>
</evidence>
<comment type="caution">
    <text evidence="7">The sequence shown here is derived from an EMBL/GenBank/DDBJ whole genome shotgun (WGS) entry which is preliminary data.</text>
</comment>
<dbReference type="Proteomes" id="UP001500618">
    <property type="component" value="Unassembled WGS sequence"/>
</dbReference>
<evidence type="ECO:0000256" key="5">
    <source>
        <dbReference type="ARBA" id="ARBA00023210"/>
    </source>
</evidence>
<proteinExistence type="inferred from homology"/>
<keyword evidence="6" id="KW-0131">Cell cycle</keyword>
<evidence type="ECO:0000313" key="8">
    <source>
        <dbReference type="Proteomes" id="UP001500618"/>
    </source>
</evidence>
<sequence>MAEMARTRPVAVQVDTALRLVVPDGSGVPVQATLRYEPTDPYAVHVIFCADLADGDDPEPSVAWSFARDLLLTGLTEPAGMGDVRVWPWTGQDGQVVALALSSPDGHALFEVPTATLDDFLQRSYAEVPAGEEPSYVDLDAVVTELLRA</sequence>
<evidence type="ECO:0000256" key="2">
    <source>
        <dbReference type="ARBA" id="ARBA00009323"/>
    </source>
</evidence>
<gene>
    <name evidence="7" type="ORF">GCM10009765_13720</name>
</gene>
<comment type="subcellular location">
    <subcellularLocation>
        <location evidence="1">Cell septum</location>
    </subcellularLocation>
</comment>
<keyword evidence="5" id="KW-0717">Septation</keyword>
<dbReference type="EMBL" id="BAAANY010000005">
    <property type="protein sequence ID" value="GAA1665420.1"/>
    <property type="molecule type" value="Genomic_DNA"/>
</dbReference>
<reference evidence="8" key="1">
    <citation type="journal article" date="2019" name="Int. J. Syst. Evol. Microbiol.">
        <title>The Global Catalogue of Microorganisms (GCM) 10K type strain sequencing project: providing services to taxonomists for standard genome sequencing and annotation.</title>
        <authorList>
            <consortium name="The Broad Institute Genomics Platform"/>
            <consortium name="The Broad Institute Genome Sequencing Center for Infectious Disease"/>
            <person name="Wu L."/>
            <person name="Ma J."/>
        </authorList>
    </citation>
    <scope>NUCLEOTIDE SEQUENCE [LARGE SCALE GENOMIC DNA]</scope>
    <source>
        <strain evidence="8">JCM 14718</strain>
    </source>
</reference>
<keyword evidence="8" id="KW-1185">Reference proteome</keyword>
<protein>
    <submittedName>
        <fullName evidence="7">SsgA family sporulation/cell division regulator</fullName>
    </submittedName>
</protein>
<keyword evidence="3" id="KW-0132">Cell division</keyword>
<evidence type="ECO:0000256" key="6">
    <source>
        <dbReference type="ARBA" id="ARBA00023306"/>
    </source>
</evidence>
<dbReference type="InterPro" id="IPR006776">
    <property type="entry name" value="SsgB"/>
</dbReference>
<evidence type="ECO:0000256" key="1">
    <source>
        <dbReference type="ARBA" id="ARBA00004431"/>
    </source>
</evidence>